<protein>
    <submittedName>
        <fullName evidence="2">Uncharacterized protein</fullName>
    </submittedName>
</protein>
<organism evidence="2 3">
    <name type="scientific">Babesia ovata</name>
    <dbReference type="NCBI Taxonomy" id="189622"/>
    <lineage>
        <taxon>Eukaryota</taxon>
        <taxon>Sar</taxon>
        <taxon>Alveolata</taxon>
        <taxon>Apicomplexa</taxon>
        <taxon>Aconoidasida</taxon>
        <taxon>Piroplasmida</taxon>
        <taxon>Babesiidae</taxon>
        <taxon>Babesia</taxon>
    </lineage>
</organism>
<dbReference type="VEuPathDB" id="PiroplasmaDB:BOVATA_049510"/>
<proteinExistence type="predicted"/>
<dbReference type="EMBL" id="BDSA01000052">
    <property type="protein sequence ID" value="GBE63458.1"/>
    <property type="molecule type" value="Genomic_DNA"/>
</dbReference>
<sequence>MRPLEELKETLSGHVNAYMEDETIVDQLDNWQGFSGDYVGKVLDSELALNEIDDNLNKKIVSKIELIKTAVDNFEATVKDENVTSCVEELNKNFIKHRREVDECIGTGIDGVERALNADFANIESRIKDLRNTKREKIESIKAAVQLAKDSAQKLLGEDGTQFHKDYTENILKRFNEIKEAVEKFTGKKGESSTLIDSFDTLDSEVKGLEDKVRHGLQELKDAINGLDTATVAKDALAQLQVAKEKLEKVTGSDKNAEGNLEKLFEDNIKNKLETEVRKIGKEIKKLCKAVGENGKETVNDF</sequence>
<feature type="coiled-coil region" evidence="1">
    <location>
        <begin position="230"/>
        <end position="290"/>
    </location>
</feature>
<gene>
    <name evidence="2" type="ORF">BOVATA_049510</name>
</gene>
<dbReference type="GeneID" id="39877228"/>
<dbReference type="RefSeq" id="XP_028869701.1">
    <property type="nucleotide sequence ID" value="XM_029013868.1"/>
</dbReference>
<reference evidence="2 3" key="1">
    <citation type="journal article" date="2017" name="BMC Genomics">
        <title>Whole-genome assembly of Babesia ovata and comparative genomics between closely related pathogens.</title>
        <authorList>
            <person name="Yamagishi J."/>
            <person name="Asada M."/>
            <person name="Hakimi H."/>
            <person name="Tanaka T.Q."/>
            <person name="Sugimoto C."/>
            <person name="Kawazu S."/>
        </authorList>
    </citation>
    <scope>NUCLEOTIDE SEQUENCE [LARGE SCALE GENOMIC DNA]</scope>
    <source>
        <strain evidence="2 3">Miyake</strain>
    </source>
</reference>
<accession>A0A2H6KKF8</accession>
<evidence type="ECO:0000313" key="3">
    <source>
        <dbReference type="Proteomes" id="UP000236319"/>
    </source>
</evidence>
<keyword evidence="1" id="KW-0175">Coiled coil</keyword>
<evidence type="ECO:0000313" key="2">
    <source>
        <dbReference type="EMBL" id="GBE63458.1"/>
    </source>
</evidence>
<keyword evidence="3" id="KW-1185">Reference proteome</keyword>
<comment type="caution">
    <text evidence="2">The sequence shown here is derived from an EMBL/GenBank/DDBJ whole genome shotgun (WGS) entry which is preliminary data.</text>
</comment>
<evidence type="ECO:0000256" key="1">
    <source>
        <dbReference type="SAM" id="Coils"/>
    </source>
</evidence>
<dbReference type="Proteomes" id="UP000236319">
    <property type="component" value="Unassembled WGS sequence"/>
</dbReference>
<dbReference type="AlphaFoldDB" id="A0A2H6KKF8"/>
<name>A0A2H6KKF8_9APIC</name>